<name>I4EZ55_MODI5</name>
<sequence>MGDFRTARPGGGPAARWPWAVLLPRPAELLRRPAEPVERVRWLFALSALSALFLTPVGMLLAGDRWTIALVAVSCSGLAASWVHRYRTREVPLVLDLTDTTCLLLFALSCTQPAIAFGVVVPALWFRGAYGSNGRVAGYAAGACLAISLAVPLWGVVPGQAPWTSPAPVLGSLPVIAINALVARYLALGLFQRDVDHERDRALAAFASRLIGVTDRLAVMAASWVTAEAICRSTPGLRLAVVYDEGGDTLRVSGTAGGWRRQPSTLPRTLLPPASTGQEAAVITAPPELVLASGVAGQWVCLPLPDTAGGHLLLGATPRVPREGIVATRSMLAQVALALRTCDAHAELRTQARTDGLTGLANRPAFTAALVQALATPDTESWLLFLDLDDFKVVNDQLGHLAGDRLLAHLGGQLRSVLRSGDLCARLGGDEFAVLLRDAGEADARAIGRRLVQLISTPVQLAEGLARIGASIGVTPVPAGHAESLVVHQADVAMYAAKAAGKNRVQFFSPALLQLDDRAAAEAELRAAVADGQLVLAYQPVVSAVDGRCTAVEALVRWHHPVRGLLGPDEFLGLAEETGAVLELGEWVLRSACADAAGWDDGSTPVALHVNASPVQLAHPQFVDLVRAALAGTGLAADRLVVEVTETTVLDSPAVSATLDELVGLGVGVALDDFGTGYSALTTLRSLPIGIVKIDKSFVAGALTRTADAAVVEAIVQMAGRLGLATVAEGVESAEQEAFLRMAGITALQGFRYLRPAPVAEFGRWLAGNRRPASDGELTPA</sequence>
<feature type="domain" description="GGDEF" evidence="3">
    <location>
        <begin position="379"/>
        <end position="510"/>
    </location>
</feature>
<dbReference type="AlphaFoldDB" id="I4EZ55"/>
<evidence type="ECO:0000313" key="5">
    <source>
        <dbReference type="Proteomes" id="UP000006461"/>
    </source>
</evidence>
<keyword evidence="4" id="KW-0548">Nucleotidyltransferase</keyword>
<evidence type="ECO:0000256" key="1">
    <source>
        <dbReference type="SAM" id="Phobius"/>
    </source>
</evidence>
<gene>
    <name evidence="4" type="ordered locus">MODMU_3255</name>
</gene>
<dbReference type="InterPro" id="IPR000160">
    <property type="entry name" value="GGDEF_dom"/>
</dbReference>
<dbReference type="Gene3D" id="3.20.20.450">
    <property type="entry name" value="EAL domain"/>
    <property type="match status" value="1"/>
</dbReference>
<dbReference type="SMART" id="SM00267">
    <property type="entry name" value="GGDEF"/>
    <property type="match status" value="1"/>
</dbReference>
<dbReference type="CDD" id="cd01948">
    <property type="entry name" value="EAL"/>
    <property type="match status" value="1"/>
</dbReference>
<feature type="domain" description="EAL" evidence="2">
    <location>
        <begin position="518"/>
        <end position="770"/>
    </location>
</feature>
<dbReference type="PROSITE" id="PS50883">
    <property type="entry name" value="EAL"/>
    <property type="match status" value="1"/>
</dbReference>
<keyword evidence="1" id="KW-0472">Membrane</keyword>
<dbReference type="PROSITE" id="PS50887">
    <property type="entry name" value="GGDEF"/>
    <property type="match status" value="1"/>
</dbReference>
<dbReference type="GO" id="GO:0052621">
    <property type="term" value="F:diguanylate cyclase activity"/>
    <property type="evidence" value="ECO:0007669"/>
    <property type="project" value="UniProtKB-EC"/>
</dbReference>
<dbReference type="Pfam" id="PF00990">
    <property type="entry name" value="GGDEF"/>
    <property type="match status" value="1"/>
</dbReference>
<dbReference type="Pfam" id="PF00563">
    <property type="entry name" value="EAL"/>
    <property type="match status" value="1"/>
</dbReference>
<keyword evidence="1" id="KW-1133">Transmembrane helix</keyword>
<dbReference type="CDD" id="cd01949">
    <property type="entry name" value="GGDEF"/>
    <property type="match status" value="1"/>
</dbReference>
<dbReference type="PANTHER" id="PTHR44757:SF2">
    <property type="entry name" value="BIOFILM ARCHITECTURE MAINTENANCE PROTEIN MBAA"/>
    <property type="match status" value="1"/>
</dbReference>
<dbReference type="InterPro" id="IPR043128">
    <property type="entry name" value="Rev_trsase/Diguanyl_cyclase"/>
</dbReference>
<accession>I4EZ55</accession>
<evidence type="ECO:0000259" key="2">
    <source>
        <dbReference type="PROSITE" id="PS50883"/>
    </source>
</evidence>
<keyword evidence="5" id="KW-1185">Reference proteome</keyword>
<evidence type="ECO:0000313" key="4">
    <source>
        <dbReference type="EMBL" id="CCH88668.1"/>
    </source>
</evidence>
<protein>
    <submittedName>
        <fullName evidence="4">Diguanylate kinase</fullName>
        <ecNumber evidence="4">2.7.7.65</ecNumber>
    </submittedName>
</protein>
<dbReference type="OrthoDB" id="23692at2"/>
<dbReference type="InterPro" id="IPR035919">
    <property type="entry name" value="EAL_sf"/>
</dbReference>
<reference evidence="4 5" key="1">
    <citation type="journal article" date="2012" name="J. Bacteriol.">
        <title>Genome Sequence of Radiation-Resistant Modestobacter marinus Strain BC501, a Representative Actinobacterium That Thrives on Calcareous Stone Surfaces.</title>
        <authorList>
            <person name="Normand P."/>
            <person name="Gury J."/>
            <person name="Pujic P."/>
            <person name="Chouaia B."/>
            <person name="Crotti E."/>
            <person name="Brusetti L."/>
            <person name="Daffonchio D."/>
            <person name="Vacherie B."/>
            <person name="Barbe V."/>
            <person name="Medigue C."/>
            <person name="Calteau A."/>
            <person name="Ghodhbane-Gtari F."/>
            <person name="Essoussi I."/>
            <person name="Nouioui I."/>
            <person name="Abbassi-Ghozzi I."/>
            <person name="Gtari M."/>
        </authorList>
    </citation>
    <scope>NUCLEOTIDE SEQUENCE [LARGE SCALE GENOMIC DNA]</scope>
    <source>
        <strain evidence="5">BC 501</strain>
    </source>
</reference>
<dbReference type="PANTHER" id="PTHR44757">
    <property type="entry name" value="DIGUANYLATE CYCLASE DGCP"/>
    <property type="match status" value="1"/>
</dbReference>
<dbReference type="PATRIC" id="fig|477641.3.peg.3079"/>
<keyword evidence="4" id="KW-0808">Transferase</keyword>
<dbReference type="Gene3D" id="3.30.70.270">
    <property type="match status" value="1"/>
</dbReference>
<proteinExistence type="predicted"/>
<dbReference type="SUPFAM" id="SSF141868">
    <property type="entry name" value="EAL domain-like"/>
    <property type="match status" value="1"/>
</dbReference>
<feature type="transmembrane region" description="Helical" evidence="1">
    <location>
        <begin position="42"/>
        <end position="61"/>
    </location>
</feature>
<dbReference type="SMART" id="SM00052">
    <property type="entry name" value="EAL"/>
    <property type="match status" value="1"/>
</dbReference>
<dbReference type="KEGG" id="mmar:MODMU_3255"/>
<dbReference type="InterPro" id="IPR052155">
    <property type="entry name" value="Biofilm_reg_signaling"/>
</dbReference>
<feature type="transmembrane region" description="Helical" evidence="1">
    <location>
        <begin position="103"/>
        <end position="125"/>
    </location>
</feature>
<keyword evidence="1" id="KW-0812">Transmembrane</keyword>
<dbReference type="GO" id="GO:0016301">
    <property type="term" value="F:kinase activity"/>
    <property type="evidence" value="ECO:0007669"/>
    <property type="project" value="UniProtKB-KW"/>
</dbReference>
<dbReference type="SUPFAM" id="SSF55073">
    <property type="entry name" value="Nucleotide cyclase"/>
    <property type="match status" value="1"/>
</dbReference>
<feature type="transmembrane region" description="Helical" evidence="1">
    <location>
        <begin position="169"/>
        <end position="191"/>
    </location>
</feature>
<dbReference type="EC" id="2.7.7.65" evidence="4"/>
<dbReference type="InterPro" id="IPR001633">
    <property type="entry name" value="EAL_dom"/>
</dbReference>
<feature type="transmembrane region" description="Helical" evidence="1">
    <location>
        <begin position="66"/>
        <end position="83"/>
    </location>
</feature>
<dbReference type="HOGENOM" id="CLU_358564_0_0_11"/>
<dbReference type="Proteomes" id="UP000006461">
    <property type="component" value="Chromosome"/>
</dbReference>
<evidence type="ECO:0000259" key="3">
    <source>
        <dbReference type="PROSITE" id="PS50887"/>
    </source>
</evidence>
<keyword evidence="4" id="KW-0418">Kinase</keyword>
<dbReference type="EMBL" id="FO203431">
    <property type="protein sequence ID" value="CCH88668.1"/>
    <property type="molecule type" value="Genomic_DNA"/>
</dbReference>
<feature type="transmembrane region" description="Helical" evidence="1">
    <location>
        <begin position="137"/>
        <end position="157"/>
    </location>
</feature>
<dbReference type="STRING" id="477641.MODMU_3255"/>
<dbReference type="eggNOG" id="COG5001">
    <property type="taxonomic scope" value="Bacteria"/>
</dbReference>
<dbReference type="NCBIfam" id="TIGR00254">
    <property type="entry name" value="GGDEF"/>
    <property type="match status" value="1"/>
</dbReference>
<organism evidence="4 5">
    <name type="scientific">Modestobacter italicus (strain DSM 44449 / CECT 9708 / BC 501)</name>
    <dbReference type="NCBI Taxonomy" id="2732864"/>
    <lineage>
        <taxon>Bacteria</taxon>
        <taxon>Bacillati</taxon>
        <taxon>Actinomycetota</taxon>
        <taxon>Actinomycetes</taxon>
        <taxon>Geodermatophilales</taxon>
        <taxon>Geodermatophilaceae</taxon>
        <taxon>Modestobacter</taxon>
    </lineage>
</organism>
<dbReference type="InterPro" id="IPR029787">
    <property type="entry name" value="Nucleotide_cyclase"/>
</dbReference>